<keyword evidence="3" id="KW-1185">Reference proteome</keyword>
<reference evidence="2" key="2">
    <citation type="submission" date="2025-08" db="UniProtKB">
        <authorList>
            <consortium name="Ensembl"/>
        </authorList>
    </citation>
    <scope>IDENTIFICATION</scope>
</reference>
<sequence>MTSGELLSSSMSSVPTSGWQQSASRMSTLPWSLNSYTGCVM</sequence>
<feature type="region of interest" description="Disordered" evidence="1">
    <location>
        <begin position="1"/>
        <end position="25"/>
    </location>
</feature>
<dbReference type="AlphaFoldDB" id="A0A8C9SNI2"/>
<feature type="compositionally biased region" description="Low complexity" evidence="1">
    <location>
        <begin position="1"/>
        <end position="18"/>
    </location>
</feature>
<dbReference type="Proteomes" id="UP000694397">
    <property type="component" value="Chromosome 25"/>
</dbReference>
<protein>
    <submittedName>
        <fullName evidence="2">Uncharacterized protein</fullName>
    </submittedName>
</protein>
<dbReference type="Ensembl" id="ENSSFOT00015038471.2">
    <property type="protein sequence ID" value="ENSSFOP00015038052.2"/>
    <property type="gene ID" value="ENSSFOG00015024215.2"/>
</dbReference>
<reference evidence="2 3" key="1">
    <citation type="submission" date="2019-04" db="EMBL/GenBank/DDBJ databases">
        <authorList>
            <consortium name="Wellcome Sanger Institute Data Sharing"/>
        </authorList>
    </citation>
    <scope>NUCLEOTIDE SEQUENCE [LARGE SCALE GENOMIC DNA]</scope>
</reference>
<evidence type="ECO:0000313" key="3">
    <source>
        <dbReference type="Proteomes" id="UP000694397"/>
    </source>
</evidence>
<organism evidence="2 3">
    <name type="scientific">Scleropages formosus</name>
    <name type="common">Asian bonytongue</name>
    <name type="synonym">Osteoglossum formosum</name>
    <dbReference type="NCBI Taxonomy" id="113540"/>
    <lineage>
        <taxon>Eukaryota</taxon>
        <taxon>Metazoa</taxon>
        <taxon>Chordata</taxon>
        <taxon>Craniata</taxon>
        <taxon>Vertebrata</taxon>
        <taxon>Euteleostomi</taxon>
        <taxon>Actinopterygii</taxon>
        <taxon>Neopterygii</taxon>
        <taxon>Teleostei</taxon>
        <taxon>Osteoglossocephala</taxon>
        <taxon>Osteoglossomorpha</taxon>
        <taxon>Osteoglossiformes</taxon>
        <taxon>Osteoglossidae</taxon>
        <taxon>Scleropages</taxon>
    </lineage>
</organism>
<proteinExistence type="predicted"/>
<evidence type="ECO:0000256" key="1">
    <source>
        <dbReference type="SAM" id="MobiDB-lite"/>
    </source>
</evidence>
<accession>A0A8C9SNI2</accession>
<name>A0A8C9SNI2_SCLFO</name>
<evidence type="ECO:0000313" key="2">
    <source>
        <dbReference type="Ensembl" id="ENSSFOP00015038052.2"/>
    </source>
</evidence>
<reference evidence="2" key="3">
    <citation type="submission" date="2025-09" db="UniProtKB">
        <authorList>
            <consortium name="Ensembl"/>
        </authorList>
    </citation>
    <scope>IDENTIFICATION</scope>
</reference>